<feature type="compositionally biased region" description="Basic and acidic residues" evidence="1">
    <location>
        <begin position="1"/>
        <end position="14"/>
    </location>
</feature>
<dbReference type="Proteomes" id="UP000275267">
    <property type="component" value="Unassembled WGS sequence"/>
</dbReference>
<dbReference type="EMBL" id="PQIB02000014">
    <property type="protein sequence ID" value="RLM69845.1"/>
    <property type="molecule type" value="Genomic_DNA"/>
</dbReference>
<evidence type="ECO:0000313" key="3">
    <source>
        <dbReference type="Proteomes" id="UP000275267"/>
    </source>
</evidence>
<evidence type="ECO:0000313" key="2">
    <source>
        <dbReference type="EMBL" id="RLM69845.1"/>
    </source>
</evidence>
<proteinExistence type="predicted"/>
<dbReference type="AlphaFoldDB" id="A0A3L6Q1K1"/>
<evidence type="ECO:0000256" key="1">
    <source>
        <dbReference type="SAM" id="MobiDB-lite"/>
    </source>
</evidence>
<feature type="region of interest" description="Disordered" evidence="1">
    <location>
        <begin position="1"/>
        <end position="112"/>
    </location>
</feature>
<feature type="compositionally biased region" description="Polar residues" evidence="1">
    <location>
        <begin position="83"/>
        <end position="101"/>
    </location>
</feature>
<protein>
    <submittedName>
        <fullName evidence="2">Uncharacterized protein</fullName>
    </submittedName>
</protein>
<reference evidence="3" key="1">
    <citation type="journal article" date="2019" name="Nat. Commun.">
        <title>The genome of broomcorn millet.</title>
        <authorList>
            <person name="Zou C."/>
            <person name="Miki D."/>
            <person name="Li D."/>
            <person name="Tang Q."/>
            <person name="Xiao L."/>
            <person name="Rajput S."/>
            <person name="Deng P."/>
            <person name="Jia W."/>
            <person name="Huang R."/>
            <person name="Zhang M."/>
            <person name="Sun Y."/>
            <person name="Hu J."/>
            <person name="Fu X."/>
            <person name="Schnable P.S."/>
            <person name="Li F."/>
            <person name="Zhang H."/>
            <person name="Feng B."/>
            <person name="Zhu X."/>
            <person name="Liu R."/>
            <person name="Schnable J.C."/>
            <person name="Zhu J.-K."/>
            <person name="Zhang H."/>
        </authorList>
    </citation>
    <scope>NUCLEOTIDE SEQUENCE [LARGE SCALE GENOMIC DNA]</scope>
</reference>
<keyword evidence="3" id="KW-1185">Reference proteome</keyword>
<gene>
    <name evidence="2" type="ORF">C2845_PM17G09280</name>
</gene>
<organism evidence="2 3">
    <name type="scientific">Panicum miliaceum</name>
    <name type="common">Proso millet</name>
    <name type="synonym">Broomcorn millet</name>
    <dbReference type="NCBI Taxonomy" id="4540"/>
    <lineage>
        <taxon>Eukaryota</taxon>
        <taxon>Viridiplantae</taxon>
        <taxon>Streptophyta</taxon>
        <taxon>Embryophyta</taxon>
        <taxon>Tracheophyta</taxon>
        <taxon>Spermatophyta</taxon>
        <taxon>Magnoliopsida</taxon>
        <taxon>Liliopsida</taxon>
        <taxon>Poales</taxon>
        <taxon>Poaceae</taxon>
        <taxon>PACMAD clade</taxon>
        <taxon>Panicoideae</taxon>
        <taxon>Panicodae</taxon>
        <taxon>Paniceae</taxon>
        <taxon>Panicinae</taxon>
        <taxon>Panicum</taxon>
        <taxon>Panicum sect. Panicum</taxon>
    </lineage>
</organism>
<sequence>MNSDKANRVAREQLADVTNTHHAGPSREDDDQDSEWLHRSDNFIRNPYVGQEIISPESGNNLSQNDISIIQEGSSAPKHSVGPVSQSQPSTAGKNSNNQELETPASMVEDGNIFGFSFTPNHMA</sequence>
<accession>A0A3L6Q1K1</accession>
<name>A0A3L6Q1K1_PANMI</name>
<comment type="caution">
    <text evidence="2">The sequence shown here is derived from an EMBL/GenBank/DDBJ whole genome shotgun (WGS) entry which is preliminary data.</text>
</comment>
<feature type="compositionally biased region" description="Polar residues" evidence="1">
    <location>
        <begin position="57"/>
        <end position="74"/>
    </location>
</feature>